<dbReference type="PANTHER" id="PTHR43831:SF1">
    <property type="entry name" value="ISOBUTYRYL-COA DEHYDROGENASE, MITOCHONDRIAL"/>
    <property type="match status" value="1"/>
</dbReference>
<dbReference type="InterPro" id="IPR009075">
    <property type="entry name" value="AcylCo_DH/oxidase_C"/>
</dbReference>
<dbReference type="Proteomes" id="UP000183561">
    <property type="component" value="Unassembled WGS sequence"/>
</dbReference>
<evidence type="ECO:0000256" key="1">
    <source>
        <dbReference type="ARBA" id="ARBA00022630"/>
    </source>
</evidence>
<feature type="domain" description="Acyl-CoA dehydrogenase/oxidase C-terminal" evidence="2">
    <location>
        <begin position="207"/>
        <end position="317"/>
    </location>
</feature>
<dbReference type="AlphaFoldDB" id="A0A1H4KYP7"/>
<dbReference type="OrthoDB" id="3537945at2"/>
<evidence type="ECO:0000259" key="2">
    <source>
        <dbReference type="Pfam" id="PF00441"/>
    </source>
</evidence>
<dbReference type="PANTHER" id="PTHR43831">
    <property type="entry name" value="ISOBUTYRYL-COA DEHYDROGENASE"/>
    <property type="match status" value="1"/>
</dbReference>
<evidence type="ECO:0000313" key="4">
    <source>
        <dbReference type="Proteomes" id="UP000183561"/>
    </source>
</evidence>
<keyword evidence="4" id="KW-1185">Reference proteome</keyword>
<gene>
    <name evidence="3" type="ORF">SAMN04490239_0975</name>
</gene>
<protein>
    <submittedName>
        <fullName evidence="3">Acyl-CoA dehydrogenase, C-terminal domain</fullName>
    </submittedName>
</protein>
<dbReference type="Pfam" id="PF00441">
    <property type="entry name" value="Acyl-CoA_dh_1"/>
    <property type="match status" value="1"/>
</dbReference>
<dbReference type="InterPro" id="IPR036250">
    <property type="entry name" value="AcylCo_DH-like_C"/>
</dbReference>
<dbReference type="Gene3D" id="1.20.140.10">
    <property type="entry name" value="Butyryl-CoA Dehydrogenase, subunit A, domain 3"/>
    <property type="match status" value="1"/>
</dbReference>
<name>A0A1H4KYP7_9NOCA</name>
<sequence>MTWRGPRLRAEEEAIVDLFARLAGDRGQINDGQPAVADALRAELGGLGLWMIDDAEDDGNPQRVSQLVLSLIGRSWPALGWACAQTRAALTALDAGPTEAREHAEAVRSGSQVVVAVDAAAMSVRLDRNDTSYVGTIHRVDPASALDSIVLLDGDEAVWLASPTIQQSSPVRRSGLDGARTVSVGINGAGISLGNLADEVRSSAWLGAAAVATGIASAAVDQAVDYARHREQFGGPLTDLPVIRATLQRQAALVASSVAAALEADASDVSQAAGVLATACDAAVEVSAAALQVHGGYGYLTEYPAEQWVRDSLSLRAAADAMQAGIRAGRVLAQTNYQEVPA</sequence>
<dbReference type="InterPro" id="IPR052547">
    <property type="entry name" value="Mito_Isobutyryl-CoADH"/>
</dbReference>
<accession>A0A1H4KYP7</accession>
<dbReference type="GO" id="GO:0016627">
    <property type="term" value="F:oxidoreductase activity, acting on the CH-CH group of donors"/>
    <property type="evidence" value="ECO:0007669"/>
    <property type="project" value="InterPro"/>
</dbReference>
<evidence type="ECO:0000313" key="3">
    <source>
        <dbReference type="EMBL" id="SEB63336.1"/>
    </source>
</evidence>
<proteinExistence type="predicted"/>
<keyword evidence="1" id="KW-0285">Flavoprotein</keyword>
<dbReference type="SUPFAM" id="SSF47203">
    <property type="entry name" value="Acyl-CoA dehydrogenase C-terminal domain-like"/>
    <property type="match status" value="1"/>
</dbReference>
<organism evidence="3 4">
    <name type="scientific">Rhodococcus koreensis</name>
    <dbReference type="NCBI Taxonomy" id="99653"/>
    <lineage>
        <taxon>Bacteria</taxon>
        <taxon>Bacillati</taxon>
        <taxon>Actinomycetota</taxon>
        <taxon>Actinomycetes</taxon>
        <taxon>Mycobacteriales</taxon>
        <taxon>Nocardiaceae</taxon>
        <taxon>Rhodococcus</taxon>
    </lineage>
</organism>
<reference evidence="4" key="1">
    <citation type="submission" date="2016-10" db="EMBL/GenBank/DDBJ databases">
        <authorList>
            <person name="Varghese N."/>
            <person name="Submissions S."/>
        </authorList>
    </citation>
    <scope>NUCLEOTIDE SEQUENCE [LARGE SCALE GENOMIC DNA]</scope>
    <source>
        <strain evidence="4">DSM 44498</strain>
    </source>
</reference>
<dbReference type="RefSeq" id="WP_072946501.1">
    <property type="nucleotide sequence ID" value="NZ_FNSV01000005.1"/>
</dbReference>
<dbReference type="EMBL" id="FNSV01000005">
    <property type="protein sequence ID" value="SEB63336.1"/>
    <property type="molecule type" value="Genomic_DNA"/>
</dbReference>